<accession>A0A4Q9MWG1</accession>
<proteinExistence type="predicted"/>
<dbReference type="EMBL" id="ML143398">
    <property type="protein sequence ID" value="TBU31757.1"/>
    <property type="molecule type" value="Genomic_DNA"/>
</dbReference>
<feature type="region of interest" description="Disordered" evidence="2">
    <location>
        <begin position="119"/>
        <end position="149"/>
    </location>
</feature>
<dbReference type="Proteomes" id="UP000292957">
    <property type="component" value="Unassembled WGS sequence"/>
</dbReference>
<name>A0A4Q9MWG1_9APHY</name>
<feature type="compositionally biased region" description="Polar residues" evidence="2">
    <location>
        <begin position="127"/>
        <end position="139"/>
    </location>
</feature>
<evidence type="ECO:0000256" key="1">
    <source>
        <dbReference type="SAM" id="Coils"/>
    </source>
</evidence>
<dbReference type="AlphaFoldDB" id="A0A4Q9MWG1"/>
<keyword evidence="1" id="KW-0175">Coiled coil</keyword>
<feature type="compositionally biased region" description="Polar residues" evidence="2">
    <location>
        <begin position="384"/>
        <end position="401"/>
    </location>
</feature>
<dbReference type="OrthoDB" id="2670565at2759"/>
<sequence>MNSERADRTVLVESALAPDDLRAAFAQCGVIRGMYAAGPSSDSALFRYHVEYRDQEAVGRARSLQFAKTAVYSVDLQSFVQYFNSALLPDPHLTPEADVRDDLRWSPYKVRHKVSKTRTGRDKYRFSTHTRSEPATSATHLPHPAPEPRLPVGLEFITTEDRSYRAPDPSCTVTKQSLISATIPSVSANAYTDPSFPVRPPRIPSPVNATSSSPSAFASGSMNMQALDMFPNARGGSDDLHPGCLDLFQVISSLRANASGLEGRGKWIMAAIDYLRLHDILAAIRVLTTMMEVMQGNGLDEADLRPALLLLANCCREMSKKLRHTPGNAGAMEESKQYATQSIELFRKVYGSSGPPPIFDGFRVPQASSPLAAGTLLAPFDPTRSQVASRTTTPLATSSAELASRHRTPEAISAENERKKMLERKIQSLRDRLRTQEESLDLERCARRKVEDRLDLERLCRRTLEEQLKTAEESAIRALRGEESALDQCRAELEMRRQAEERIAELRDRIAMLERKLEEVLENDMKTKDYLRRMGLSLVKAANGDLAISPVLASS</sequence>
<feature type="region of interest" description="Disordered" evidence="2">
    <location>
        <begin position="384"/>
        <end position="408"/>
    </location>
</feature>
<evidence type="ECO:0000313" key="3">
    <source>
        <dbReference type="EMBL" id="TBU31757.1"/>
    </source>
</evidence>
<protein>
    <submittedName>
        <fullName evidence="3">Uncharacterized protein</fullName>
    </submittedName>
</protein>
<organism evidence="3">
    <name type="scientific">Dichomitus squalens</name>
    <dbReference type="NCBI Taxonomy" id="114155"/>
    <lineage>
        <taxon>Eukaryota</taxon>
        <taxon>Fungi</taxon>
        <taxon>Dikarya</taxon>
        <taxon>Basidiomycota</taxon>
        <taxon>Agaricomycotina</taxon>
        <taxon>Agaricomycetes</taxon>
        <taxon>Polyporales</taxon>
        <taxon>Polyporaceae</taxon>
        <taxon>Dichomitus</taxon>
    </lineage>
</organism>
<evidence type="ECO:0000256" key="2">
    <source>
        <dbReference type="SAM" id="MobiDB-lite"/>
    </source>
</evidence>
<feature type="coiled-coil region" evidence="1">
    <location>
        <begin position="412"/>
        <end position="439"/>
    </location>
</feature>
<reference evidence="3" key="1">
    <citation type="submission" date="2019-01" db="EMBL/GenBank/DDBJ databases">
        <title>Draft genome sequences of three monokaryotic isolates of the white-rot basidiomycete fungus Dichomitus squalens.</title>
        <authorList>
            <consortium name="DOE Joint Genome Institute"/>
            <person name="Lopez S.C."/>
            <person name="Andreopoulos B."/>
            <person name="Pangilinan J."/>
            <person name="Lipzen A."/>
            <person name="Riley R."/>
            <person name="Ahrendt S."/>
            <person name="Ng V."/>
            <person name="Barry K."/>
            <person name="Daum C."/>
            <person name="Grigoriev I.V."/>
            <person name="Hilden K.S."/>
            <person name="Makela M.R."/>
            <person name="de Vries R.P."/>
        </authorList>
    </citation>
    <scope>NUCLEOTIDE SEQUENCE [LARGE SCALE GENOMIC DNA]</scope>
    <source>
        <strain evidence="3">OM18370.1</strain>
    </source>
</reference>
<feature type="coiled-coil region" evidence="1">
    <location>
        <begin position="489"/>
        <end position="523"/>
    </location>
</feature>
<gene>
    <name evidence="3" type="ORF">BD311DRAFT_804552</name>
</gene>